<organism evidence="5 6">
    <name type="scientific">Pseudomonas jessenii</name>
    <dbReference type="NCBI Taxonomy" id="77298"/>
    <lineage>
        <taxon>Bacteria</taxon>
        <taxon>Pseudomonadati</taxon>
        <taxon>Pseudomonadota</taxon>
        <taxon>Gammaproteobacteria</taxon>
        <taxon>Pseudomonadales</taxon>
        <taxon>Pseudomonadaceae</taxon>
        <taxon>Pseudomonas</taxon>
    </lineage>
</organism>
<evidence type="ECO:0000256" key="3">
    <source>
        <dbReference type="ARBA" id="ARBA00022741"/>
    </source>
</evidence>
<dbReference type="SUPFAM" id="SSF53244">
    <property type="entry name" value="MurD-like peptide ligases, peptide-binding domain"/>
    <property type="match status" value="1"/>
</dbReference>
<reference evidence="5 6" key="1">
    <citation type="journal article" date="2018" name="Appl. Microbiol. Biotechnol.">
        <title>Characterization of the caprolactam degradation pathway in Pseudomonas jessenii using mass spectrometry-based proteomics.</title>
        <authorList>
            <person name="Otzen M."/>
            <person name="Palacio C."/>
            <person name="Janssen D.B."/>
        </authorList>
    </citation>
    <scope>NUCLEOTIDE SEQUENCE [LARGE SCALE GENOMIC DNA]</scope>
    <source>
        <strain evidence="5 6">GO3</strain>
    </source>
</reference>
<dbReference type="GO" id="GO:0005524">
    <property type="term" value="F:ATP binding"/>
    <property type="evidence" value="ECO:0007669"/>
    <property type="project" value="UniProtKB-KW"/>
</dbReference>
<dbReference type="PANTHER" id="PTHR43692:SF1">
    <property type="entry name" value="UDP-N-ACETYLMURAMOYLALANINE--D-GLUTAMATE LIGASE"/>
    <property type="match status" value="1"/>
</dbReference>
<name>A0A2W0EY04_PSEJE</name>
<dbReference type="PANTHER" id="PTHR43692">
    <property type="entry name" value="UDP-N-ACETYLMURAMOYLALANINE--D-GLUTAMATE LIGASE"/>
    <property type="match status" value="1"/>
</dbReference>
<sequence>LMGRDSDKIGEAIGDAVPLIRAGSLVEAVEQCRAAAQPGDVVLLSPACASFDMFKNYEDRGHQFVQTVEDLA</sequence>
<accession>A0A2W0EY04</accession>
<evidence type="ECO:0000256" key="4">
    <source>
        <dbReference type="ARBA" id="ARBA00022840"/>
    </source>
</evidence>
<dbReference type="InterPro" id="IPR036615">
    <property type="entry name" value="Mur_ligase_C_dom_sf"/>
</dbReference>
<dbReference type="AlphaFoldDB" id="A0A2W0EY04"/>
<evidence type="ECO:0000256" key="2">
    <source>
        <dbReference type="ARBA" id="ARBA00022598"/>
    </source>
</evidence>
<dbReference type="EC" id="6.3.2.9" evidence="5"/>
<dbReference type="InterPro" id="IPR005762">
    <property type="entry name" value="MurD"/>
</dbReference>
<comment type="caution">
    <text evidence="5">The sequence shown here is derived from an EMBL/GenBank/DDBJ whole genome shotgun (WGS) entry which is preliminary data.</text>
</comment>
<evidence type="ECO:0000256" key="1">
    <source>
        <dbReference type="ARBA" id="ARBA00022490"/>
    </source>
</evidence>
<keyword evidence="1" id="KW-0963">Cytoplasm</keyword>
<dbReference type="GO" id="GO:0051301">
    <property type="term" value="P:cell division"/>
    <property type="evidence" value="ECO:0007669"/>
    <property type="project" value="InterPro"/>
</dbReference>
<dbReference type="GO" id="GO:0005737">
    <property type="term" value="C:cytoplasm"/>
    <property type="evidence" value="ECO:0007669"/>
    <property type="project" value="InterPro"/>
</dbReference>
<proteinExistence type="predicted"/>
<dbReference type="GO" id="GO:0008764">
    <property type="term" value="F:UDP-N-acetylmuramoylalanine-D-glutamate ligase activity"/>
    <property type="evidence" value="ECO:0007669"/>
    <property type="project" value="UniProtKB-EC"/>
</dbReference>
<protein>
    <submittedName>
        <fullName evidence="5">UDP-N-acetylmuramoyl-L-alanine--D-glutamate ligase</fullName>
        <ecNumber evidence="5">6.3.2.9</ecNumber>
    </submittedName>
</protein>
<keyword evidence="4" id="KW-0067">ATP-binding</keyword>
<gene>
    <name evidence="5" type="primary">murD</name>
    <name evidence="5" type="ORF">CRX42_13985</name>
</gene>
<dbReference type="Proteomes" id="UP000247437">
    <property type="component" value="Unassembled WGS sequence"/>
</dbReference>
<dbReference type="Gene3D" id="3.90.190.20">
    <property type="entry name" value="Mur ligase, C-terminal domain"/>
    <property type="match status" value="1"/>
</dbReference>
<keyword evidence="3" id="KW-0547">Nucleotide-binding</keyword>
<evidence type="ECO:0000313" key="6">
    <source>
        <dbReference type="Proteomes" id="UP000247437"/>
    </source>
</evidence>
<feature type="non-terminal residue" evidence="5">
    <location>
        <position position="1"/>
    </location>
</feature>
<evidence type="ECO:0000313" key="5">
    <source>
        <dbReference type="EMBL" id="PYY69941.1"/>
    </source>
</evidence>
<dbReference type="GO" id="GO:0008360">
    <property type="term" value="P:regulation of cell shape"/>
    <property type="evidence" value="ECO:0007669"/>
    <property type="project" value="InterPro"/>
</dbReference>
<keyword evidence="2 5" id="KW-0436">Ligase</keyword>
<dbReference type="EMBL" id="PDLL01000147">
    <property type="protein sequence ID" value="PYY69941.1"/>
    <property type="molecule type" value="Genomic_DNA"/>
</dbReference>